<sequence length="242" mass="26252">MDQFTISEREAVARHLQRSKSQASNSPPASAEEFLSPGGGREGAMGPLGRGSAGAWGLPAQLTQEDQQWIQAQWSKAVRSGAAMATAEELHAKIAGAKRTLEEKKAHTTQLREESTRAEERQRLRRQLEEVQKHISHQESINSGERNYRRLLDADALGNTPSDGSKPFEPPPARLAERRQDIGMAKLRPGPTCTLMGTTGLNAGDAGRARGVDLVQGGVTNGDVARDADEILRSEVSRLVVM</sequence>
<comment type="caution">
    <text evidence="3">The sequence shown here is derived from an EMBL/GenBank/DDBJ whole genome shotgun (WGS) entry which is preliminary data.</text>
</comment>
<feature type="region of interest" description="Disordered" evidence="2">
    <location>
        <begin position="13"/>
        <end position="59"/>
    </location>
</feature>
<accession>A0AA36IU34</accession>
<feature type="coiled-coil region" evidence="1">
    <location>
        <begin position="87"/>
        <end position="141"/>
    </location>
</feature>
<dbReference type="EMBL" id="CAUJNA010002680">
    <property type="protein sequence ID" value="CAJ1393940.1"/>
    <property type="molecule type" value="Genomic_DNA"/>
</dbReference>
<dbReference type="Proteomes" id="UP001178507">
    <property type="component" value="Unassembled WGS sequence"/>
</dbReference>
<dbReference type="AlphaFoldDB" id="A0AA36IU34"/>
<name>A0AA36IU34_9DINO</name>
<proteinExistence type="predicted"/>
<evidence type="ECO:0000256" key="1">
    <source>
        <dbReference type="SAM" id="Coils"/>
    </source>
</evidence>
<evidence type="ECO:0000313" key="3">
    <source>
        <dbReference type="EMBL" id="CAJ1393940.1"/>
    </source>
</evidence>
<evidence type="ECO:0000256" key="2">
    <source>
        <dbReference type="SAM" id="MobiDB-lite"/>
    </source>
</evidence>
<organism evidence="3 4">
    <name type="scientific">Effrenium voratum</name>
    <dbReference type="NCBI Taxonomy" id="2562239"/>
    <lineage>
        <taxon>Eukaryota</taxon>
        <taxon>Sar</taxon>
        <taxon>Alveolata</taxon>
        <taxon>Dinophyceae</taxon>
        <taxon>Suessiales</taxon>
        <taxon>Symbiodiniaceae</taxon>
        <taxon>Effrenium</taxon>
    </lineage>
</organism>
<feature type="compositionally biased region" description="Gly residues" evidence="2">
    <location>
        <begin position="37"/>
        <end position="54"/>
    </location>
</feature>
<keyword evidence="4" id="KW-1185">Reference proteome</keyword>
<feature type="compositionally biased region" description="Polar residues" evidence="2">
    <location>
        <begin position="19"/>
        <end position="28"/>
    </location>
</feature>
<protein>
    <submittedName>
        <fullName evidence="3">Uncharacterized protein</fullName>
    </submittedName>
</protein>
<gene>
    <name evidence="3" type="ORF">EVOR1521_LOCUS18694</name>
</gene>
<keyword evidence="1" id="KW-0175">Coiled coil</keyword>
<evidence type="ECO:0000313" key="4">
    <source>
        <dbReference type="Proteomes" id="UP001178507"/>
    </source>
</evidence>
<reference evidence="3" key="1">
    <citation type="submission" date="2023-08" db="EMBL/GenBank/DDBJ databases">
        <authorList>
            <person name="Chen Y."/>
            <person name="Shah S."/>
            <person name="Dougan E. K."/>
            <person name="Thang M."/>
            <person name="Chan C."/>
        </authorList>
    </citation>
    <scope>NUCLEOTIDE SEQUENCE</scope>
</reference>